<dbReference type="Gene3D" id="3.40.50.300">
    <property type="entry name" value="P-loop containing nucleotide triphosphate hydrolases"/>
    <property type="match status" value="2"/>
</dbReference>
<gene>
    <name evidence="8" type="ORF">HID58_014813</name>
</gene>
<protein>
    <submittedName>
        <fullName evidence="8">Uncharacterized protein</fullName>
    </submittedName>
</protein>
<evidence type="ECO:0000256" key="1">
    <source>
        <dbReference type="ARBA" id="ARBA00004370"/>
    </source>
</evidence>
<evidence type="ECO:0000256" key="5">
    <source>
        <dbReference type="SAM" id="Phobius"/>
    </source>
</evidence>
<proteinExistence type="predicted"/>
<dbReference type="SUPFAM" id="SSF161084">
    <property type="entry name" value="MAPEG domain-like"/>
    <property type="match status" value="1"/>
</dbReference>
<dbReference type="InterPro" id="IPR027417">
    <property type="entry name" value="P-loop_NTPase"/>
</dbReference>
<dbReference type="EMBL" id="JAGKQM010000004">
    <property type="protein sequence ID" value="KAH0929086.1"/>
    <property type="molecule type" value="Genomic_DNA"/>
</dbReference>
<evidence type="ECO:0000256" key="3">
    <source>
        <dbReference type="ARBA" id="ARBA00022989"/>
    </source>
</evidence>
<dbReference type="CDD" id="cd18808">
    <property type="entry name" value="SF1_C_Upf1"/>
    <property type="match status" value="1"/>
</dbReference>
<dbReference type="InterPro" id="IPR047187">
    <property type="entry name" value="SF1_C_Upf1"/>
</dbReference>
<comment type="subcellular location">
    <subcellularLocation>
        <location evidence="1">Membrane</location>
    </subcellularLocation>
</comment>
<keyword evidence="3 5" id="KW-1133">Transmembrane helix</keyword>
<keyword evidence="2 5" id="KW-0812">Transmembrane</keyword>
<accession>A0ABQ8DI69</accession>
<dbReference type="InterPro" id="IPR001129">
    <property type="entry name" value="Membr-assoc_MAPEG"/>
</dbReference>
<evidence type="ECO:0000259" key="6">
    <source>
        <dbReference type="Pfam" id="PF13086"/>
    </source>
</evidence>
<evidence type="ECO:0000259" key="7">
    <source>
        <dbReference type="Pfam" id="PF13087"/>
    </source>
</evidence>
<comment type="caution">
    <text evidence="8">The sequence shown here is derived from an EMBL/GenBank/DDBJ whole genome shotgun (WGS) entry which is preliminary data.</text>
</comment>
<dbReference type="InterPro" id="IPR023352">
    <property type="entry name" value="MAPEG-like_dom_sf"/>
</dbReference>
<dbReference type="InterPro" id="IPR045055">
    <property type="entry name" value="DNA2/NAM7-like"/>
</dbReference>
<evidence type="ECO:0000313" key="8">
    <source>
        <dbReference type="EMBL" id="KAH0929086.1"/>
    </source>
</evidence>
<dbReference type="PANTHER" id="PTHR10887">
    <property type="entry name" value="DNA2/NAM7 HELICASE FAMILY"/>
    <property type="match status" value="1"/>
</dbReference>
<feature type="domain" description="DNA2/NAM7 helicase-like C-terminal" evidence="7">
    <location>
        <begin position="578"/>
        <end position="772"/>
    </location>
</feature>
<evidence type="ECO:0000313" key="9">
    <source>
        <dbReference type="Proteomes" id="UP000824890"/>
    </source>
</evidence>
<feature type="transmembrane region" description="Helical" evidence="5">
    <location>
        <begin position="876"/>
        <end position="895"/>
    </location>
</feature>
<reference evidence="8 9" key="1">
    <citation type="submission" date="2021-05" db="EMBL/GenBank/DDBJ databases">
        <title>Genome Assembly of Synthetic Allotetraploid Brassica napus Reveals Homoeologous Exchanges between Subgenomes.</title>
        <authorList>
            <person name="Davis J.T."/>
        </authorList>
    </citation>
    <scope>NUCLEOTIDE SEQUENCE [LARGE SCALE GENOMIC DNA]</scope>
    <source>
        <strain evidence="9">cv. Da-Ae</strain>
        <tissue evidence="8">Seedling</tissue>
    </source>
</reference>
<feature type="transmembrane region" description="Helical" evidence="5">
    <location>
        <begin position="985"/>
        <end position="1008"/>
    </location>
</feature>
<dbReference type="Pfam" id="PF13087">
    <property type="entry name" value="AAA_12"/>
    <property type="match status" value="1"/>
</dbReference>
<dbReference type="InterPro" id="IPR041677">
    <property type="entry name" value="DNA2/NAM7_AAA_11"/>
</dbReference>
<feature type="domain" description="DNA2/NAM7 helicase helicase" evidence="6">
    <location>
        <begin position="216"/>
        <end position="336"/>
    </location>
</feature>
<name>A0ABQ8DI69_BRANA</name>
<dbReference type="PANTHER" id="PTHR10887:SF468">
    <property type="entry name" value="P-LOOP CONTAINING NUCLEOSIDE TRIPHOSPHATE HYDROLASES SUPERFAMILY PROTEIN"/>
    <property type="match status" value="1"/>
</dbReference>
<dbReference type="Pfam" id="PF13086">
    <property type="entry name" value="AAA_11"/>
    <property type="match status" value="2"/>
</dbReference>
<dbReference type="Gene3D" id="1.20.120.550">
    <property type="entry name" value="Membrane associated eicosanoid/glutathione metabolism-like domain"/>
    <property type="match status" value="1"/>
</dbReference>
<dbReference type="Proteomes" id="UP000824890">
    <property type="component" value="Unassembled WGS sequence"/>
</dbReference>
<feature type="transmembrane region" description="Helical" evidence="5">
    <location>
        <begin position="941"/>
        <end position="965"/>
    </location>
</feature>
<dbReference type="InterPro" id="IPR041679">
    <property type="entry name" value="DNA2/NAM7-like_C"/>
</dbReference>
<feature type="domain" description="DNA2/NAM7 helicase helicase" evidence="6">
    <location>
        <begin position="495"/>
        <end position="569"/>
    </location>
</feature>
<organism evidence="8 9">
    <name type="scientific">Brassica napus</name>
    <name type="common">Rape</name>
    <dbReference type="NCBI Taxonomy" id="3708"/>
    <lineage>
        <taxon>Eukaryota</taxon>
        <taxon>Viridiplantae</taxon>
        <taxon>Streptophyta</taxon>
        <taxon>Embryophyta</taxon>
        <taxon>Tracheophyta</taxon>
        <taxon>Spermatophyta</taxon>
        <taxon>Magnoliopsida</taxon>
        <taxon>eudicotyledons</taxon>
        <taxon>Gunneridae</taxon>
        <taxon>Pentapetalae</taxon>
        <taxon>rosids</taxon>
        <taxon>malvids</taxon>
        <taxon>Brassicales</taxon>
        <taxon>Brassicaceae</taxon>
        <taxon>Brassiceae</taxon>
        <taxon>Brassica</taxon>
    </lineage>
</organism>
<evidence type="ECO:0000256" key="2">
    <source>
        <dbReference type="ARBA" id="ARBA00022692"/>
    </source>
</evidence>
<sequence length="1010" mass="113452">MNNLLERRRAVEKNEKTTLFDRVSSWSIKDILNRDLFKQKRKIIPDRFGTVYEYVHCFIPHLLEETRTELFSSLKSLSRSPVFFTHSMEKRIKESSGSSSNTLLYDITLSNEDNFSAKYQPKCGDLIALTKTRPRRIDDLDPLLLVYVFKMDGDLIISVHVSRSLSPGEKHSIRFANSTLIQSVLQGNNQATEQCFCFGNDDDDSDRVLDIIRSTKLNKSQEAAILSCVKTTNCSHKNTVKLIWGPPGTGKTKTVATLLFALLKLRCKTVVCAPTNTAIVEVTQRLLALFKETCSSELATCGLGSIALSGNRERMGIDKKDDLLNVFLDERIAKLGHLFSPSSSGWNQRLESLIQFLENTESAYNDYVDPLEDNSEPYSDYVDQSEEEEEKDTFGEFVRDAFSYLSEDLETDMVDLYTHLPKSFISPGVVKKMEAARQALQRVRYFLKENGSGDQLIEGSFKMDCFKRLVTFDCLQALSLLPKCFEEIPDLLETEDIKKFCLQNADIIFCTASGAAELNPGRTGSIELLVVDEAAQLKECESVAALQLPGLRHAVLIGDEYQLPAMVHNEECERAKFGRSLFERLVLLGHNKHLLNVQYRMHPSISRFPNKEFYSGMITDAPVVQESIYQKRFLQGNMFGSFSFINVGRGQEEFGDGHSPKNMVEVAVIAEIISNLSKVSSARKMKVNVGVISPYKGQVRAIQERVGSLPSGQLLTLNVRSVDGFQGGEEDIIIISTVRSNGNGKVGFLSNRQRANVALTRARHCLWVVGNETTLALSGSIWGKLISEARSRGCFFEAADEKNLRDAMNDALLEDVSSSFGTLSIGRNRGRGEFFFDFAWSIKRHGFGSLFHFDDLKNKTKKVASMAIGDVLPKEYGYVVIVVVLYCVLNFWMAFQVGGARKRYKVAYPTLYATESENKDAKLFNCVQRGHQNSLEMMPMYFLLMILGGMKHPCICTALGLLYNVSRFFYFKGYSTGDPMKRLTIGKYGFLAMLGLAVCTISFAITLLRA</sequence>
<keyword evidence="4 5" id="KW-0472">Membrane</keyword>
<dbReference type="SUPFAM" id="SSF52540">
    <property type="entry name" value="P-loop containing nucleoside triphosphate hydrolases"/>
    <property type="match status" value="1"/>
</dbReference>
<keyword evidence="9" id="KW-1185">Reference proteome</keyword>
<evidence type="ECO:0000256" key="4">
    <source>
        <dbReference type="ARBA" id="ARBA00023136"/>
    </source>
</evidence>
<dbReference type="Pfam" id="PF01124">
    <property type="entry name" value="MAPEG"/>
    <property type="match status" value="1"/>
</dbReference>